<organism evidence="2">
    <name type="scientific">marine sediment metagenome</name>
    <dbReference type="NCBI Taxonomy" id="412755"/>
    <lineage>
        <taxon>unclassified sequences</taxon>
        <taxon>metagenomes</taxon>
        <taxon>ecological metagenomes</taxon>
    </lineage>
</organism>
<feature type="compositionally biased region" description="Polar residues" evidence="1">
    <location>
        <begin position="126"/>
        <end position="137"/>
    </location>
</feature>
<evidence type="ECO:0000313" key="2">
    <source>
        <dbReference type="EMBL" id="GAG41869.1"/>
    </source>
</evidence>
<sequence length="165" mass="18622">NPKEAADYYHKLYTKPLLDQENAVTTQQNQIQQAQETTVNSVQEFSKSEAVVKVLTEKPELGDAFGKFIKSEIQPPKGGYTVKDLERAWNWFRHEDVISETKEDTKRETIQQLNDANPDVITLTNAKDSKATGSNLKKMSREQAAEHGASISEEELNKLIDSRIG</sequence>
<feature type="non-terminal residue" evidence="2">
    <location>
        <position position="1"/>
    </location>
</feature>
<evidence type="ECO:0000256" key="1">
    <source>
        <dbReference type="SAM" id="MobiDB-lite"/>
    </source>
</evidence>
<gene>
    <name evidence="2" type="ORF">S01H1_62726</name>
</gene>
<feature type="compositionally biased region" description="Basic and acidic residues" evidence="1">
    <location>
        <begin position="155"/>
        <end position="165"/>
    </location>
</feature>
<reference evidence="2" key="1">
    <citation type="journal article" date="2014" name="Front. Microbiol.">
        <title>High frequency of phylogenetically diverse reductive dehalogenase-homologous genes in deep subseafloor sedimentary metagenomes.</title>
        <authorList>
            <person name="Kawai M."/>
            <person name="Futagami T."/>
            <person name="Toyoda A."/>
            <person name="Takaki Y."/>
            <person name="Nishi S."/>
            <person name="Hori S."/>
            <person name="Arai W."/>
            <person name="Tsubouchi T."/>
            <person name="Morono Y."/>
            <person name="Uchiyama I."/>
            <person name="Ito T."/>
            <person name="Fujiyama A."/>
            <person name="Inagaki F."/>
            <person name="Takami H."/>
        </authorList>
    </citation>
    <scope>NUCLEOTIDE SEQUENCE</scope>
    <source>
        <strain evidence="2">Expedition CK06-06</strain>
    </source>
</reference>
<feature type="region of interest" description="Disordered" evidence="1">
    <location>
        <begin position="126"/>
        <end position="165"/>
    </location>
</feature>
<protein>
    <submittedName>
        <fullName evidence="2">Uncharacterized protein</fullName>
    </submittedName>
</protein>
<proteinExistence type="predicted"/>
<comment type="caution">
    <text evidence="2">The sequence shown here is derived from an EMBL/GenBank/DDBJ whole genome shotgun (WGS) entry which is preliminary data.</text>
</comment>
<name>X0XF98_9ZZZZ</name>
<dbReference type="EMBL" id="BARS01041225">
    <property type="protein sequence ID" value="GAG41869.1"/>
    <property type="molecule type" value="Genomic_DNA"/>
</dbReference>
<accession>X0XF98</accession>
<dbReference type="AlphaFoldDB" id="X0XF98"/>